<feature type="chain" id="PRO_5038046838" description="Short chain amide porin" evidence="1">
    <location>
        <begin position="28"/>
        <end position="451"/>
    </location>
</feature>
<dbReference type="AlphaFoldDB" id="A0A917J1T7"/>
<dbReference type="Proteomes" id="UP000627292">
    <property type="component" value="Unassembled WGS sequence"/>
</dbReference>
<reference evidence="2" key="1">
    <citation type="journal article" date="2014" name="Int. J. Syst. Evol. Microbiol.">
        <title>Complete genome sequence of Corynebacterium casei LMG S-19264T (=DSM 44701T), isolated from a smear-ripened cheese.</title>
        <authorList>
            <consortium name="US DOE Joint Genome Institute (JGI-PGF)"/>
            <person name="Walter F."/>
            <person name="Albersmeier A."/>
            <person name="Kalinowski J."/>
            <person name="Ruckert C."/>
        </authorList>
    </citation>
    <scope>NUCLEOTIDE SEQUENCE</scope>
    <source>
        <strain evidence="2">CGMCC 1.15290</strain>
    </source>
</reference>
<sequence>MFMRFMFIQKLFTAGAVTMLAATLHTAAQETPKKPELLKDGKIWLNEDGSNYFKFTLVSQVWIRNTDMNPGSTINGYEKKNFTDIGIRRARMQAFGQIADRVFIYTQFGMNNFNYSSDRKAGFFIHDITGEYEVAKQKLSLGTGLTAWNGLVRFAAPSVGSIMGLDAPLFEQTTNDVTDQFLRKLSVYAKGKLGKLDYRVVLSSPMNPLKANGYSPAIGPNSSFSPMPPKMQTHGYLQWQFLDQEANTTAYATGTYLGTKRVLNIGAGFQYQPDAMWHSPAAGDTVTTAMKHFAADIYYDAPLNKQTGTALNAYAALIHFNHGPGYLRNQATMNPATGTNNTTLINGSGNGYPSFGTGNLLYLQVGYKFKNNLIGTSTLMPYASLQHAAYERLDKAMNYWDAGVNWLLKGHTSKLTFSYQNRPVYNQQGAGDATLTTHKGSYVLQYQVFLN</sequence>
<protein>
    <recommendedName>
        <fullName evidence="4">Short chain amide porin</fullName>
    </recommendedName>
</protein>
<organism evidence="2 3">
    <name type="scientific">Filimonas zeae</name>
    <dbReference type="NCBI Taxonomy" id="1737353"/>
    <lineage>
        <taxon>Bacteria</taxon>
        <taxon>Pseudomonadati</taxon>
        <taxon>Bacteroidota</taxon>
        <taxon>Chitinophagia</taxon>
        <taxon>Chitinophagales</taxon>
        <taxon>Chitinophagaceae</taxon>
        <taxon>Filimonas</taxon>
    </lineage>
</organism>
<feature type="signal peptide" evidence="1">
    <location>
        <begin position="1"/>
        <end position="27"/>
    </location>
</feature>
<evidence type="ECO:0008006" key="4">
    <source>
        <dbReference type="Google" id="ProtNLM"/>
    </source>
</evidence>
<dbReference type="RefSeq" id="WP_188954833.1">
    <property type="nucleotide sequence ID" value="NZ_BMIB01000003.1"/>
</dbReference>
<accession>A0A917J1T7</accession>
<name>A0A917J1T7_9BACT</name>
<evidence type="ECO:0000313" key="2">
    <source>
        <dbReference type="EMBL" id="GGH74020.1"/>
    </source>
</evidence>
<evidence type="ECO:0000256" key="1">
    <source>
        <dbReference type="SAM" id="SignalP"/>
    </source>
</evidence>
<comment type="caution">
    <text evidence="2">The sequence shown here is derived from an EMBL/GenBank/DDBJ whole genome shotgun (WGS) entry which is preliminary data.</text>
</comment>
<reference evidence="2" key="2">
    <citation type="submission" date="2020-09" db="EMBL/GenBank/DDBJ databases">
        <authorList>
            <person name="Sun Q."/>
            <person name="Zhou Y."/>
        </authorList>
    </citation>
    <scope>NUCLEOTIDE SEQUENCE</scope>
    <source>
        <strain evidence="2">CGMCC 1.15290</strain>
    </source>
</reference>
<keyword evidence="3" id="KW-1185">Reference proteome</keyword>
<dbReference type="EMBL" id="BMIB01000003">
    <property type="protein sequence ID" value="GGH74020.1"/>
    <property type="molecule type" value="Genomic_DNA"/>
</dbReference>
<proteinExistence type="predicted"/>
<gene>
    <name evidence="2" type="ORF">GCM10011379_36180</name>
</gene>
<evidence type="ECO:0000313" key="3">
    <source>
        <dbReference type="Proteomes" id="UP000627292"/>
    </source>
</evidence>
<keyword evidence="1" id="KW-0732">Signal</keyword>